<keyword evidence="4" id="KW-1185">Reference proteome</keyword>
<feature type="chain" id="PRO_5032388518" evidence="1">
    <location>
        <begin position="22"/>
        <end position="416"/>
    </location>
</feature>
<name>A0A7S7SNT6_PALFE</name>
<dbReference type="InterPro" id="IPR039448">
    <property type="entry name" value="Beta_helix"/>
</dbReference>
<dbReference type="InterPro" id="IPR006626">
    <property type="entry name" value="PbH1"/>
</dbReference>
<gene>
    <name evidence="3" type="ORF">IRI77_13300</name>
</gene>
<feature type="signal peptide" evidence="1">
    <location>
        <begin position="1"/>
        <end position="21"/>
    </location>
</feature>
<organism evidence="3 4">
    <name type="scientific">Paludibaculum fermentans</name>
    <dbReference type="NCBI Taxonomy" id="1473598"/>
    <lineage>
        <taxon>Bacteria</taxon>
        <taxon>Pseudomonadati</taxon>
        <taxon>Acidobacteriota</taxon>
        <taxon>Terriglobia</taxon>
        <taxon>Bryobacterales</taxon>
        <taxon>Bryobacteraceae</taxon>
        <taxon>Paludibaculum</taxon>
    </lineage>
</organism>
<evidence type="ECO:0000313" key="3">
    <source>
        <dbReference type="EMBL" id="QOY90876.1"/>
    </source>
</evidence>
<protein>
    <submittedName>
        <fullName evidence="3">Right-handed parallel beta-helix repeat-containing protein</fullName>
    </submittedName>
</protein>
<sequence length="416" mass="45287">MLRTVSILTFLGLALSAPVPAATYYVDRVNGSDDADGQASNSAWSSLAKVSNSKFQPGDRILLRRGQRWSERLVVPSSGSLDLPLYVGAFGTGNRPILDGTNVTLADDAYGLLTIEGHLNVTVCGLEIRGSARSGVHIYTSSGIRLCDMSLNNNVGNGVLVFDSSQVVIDRSEIFSNSQAPWESFAGIRIDGAGGDWKSFTIQNCKIHHNLGGADWASGNGIALGNTGNNIPFLEQVLIENNQIYNNGNPDQNQAGRGITASAHGDVTVLGNSVMSNASAGIYLGDYGLRLNITIERNYFYNNALRQLGGTTEGWATARYNTILVDTPDITAMGVEIGGLGTWTITNNVFRYTTPTDDTWRGFIRINDSDQEQHLVSDYNLFYSAGPRRWKRSNDQVIDFRTWQKFGFDQHSVAPQ</sequence>
<dbReference type="Pfam" id="PF13229">
    <property type="entry name" value="Beta_helix"/>
    <property type="match status" value="1"/>
</dbReference>
<evidence type="ECO:0000259" key="2">
    <source>
        <dbReference type="Pfam" id="PF13229"/>
    </source>
</evidence>
<dbReference type="Gene3D" id="2.160.20.10">
    <property type="entry name" value="Single-stranded right-handed beta-helix, Pectin lyase-like"/>
    <property type="match status" value="1"/>
</dbReference>
<dbReference type="InterPro" id="IPR012334">
    <property type="entry name" value="Pectin_lyas_fold"/>
</dbReference>
<accession>A0A7S7SNT6</accession>
<dbReference type="InterPro" id="IPR011050">
    <property type="entry name" value="Pectin_lyase_fold/virulence"/>
</dbReference>
<dbReference type="Proteomes" id="UP000593892">
    <property type="component" value="Chromosome"/>
</dbReference>
<proteinExistence type="predicted"/>
<keyword evidence="1" id="KW-0732">Signal</keyword>
<reference evidence="3 4" key="1">
    <citation type="submission" date="2020-10" db="EMBL/GenBank/DDBJ databases">
        <title>Complete genome sequence of Paludibaculum fermentans P105T, a facultatively anaerobic acidobacterium capable of dissimilatory Fe(III) reduction.</title>
        <authorList>
            <person name="Dedysh S.N."/>
            <person name="Beletsky A.V."/>
            <person name="Kulichevskaya I.S."/>
            <person name="Mardanov A.V."/>
            <person name="Ravin N.V."/>
        </authorList>
    </citation>
    <scope>NUCLEOTIDE SEQUENCE [LARGE SCALE GENOMIC DNA]</scope>
    <source>
        <strain evidence="3 4">P105</strain>
    </source>
</reference>
<dbReference type="EMBL" id="CP063849">
    <property type="protein sequence ID" value="QOY90876.1"/>
    <property type="molecule type" value="Genomic_DNA"/>
</dbReference>
<dbReference type="KEGG" id="pfer:IRI77_13300"/>
<dbReference type="SMART" id="SM00710">
    <property type="entry name" value="PbH1"/>
    <property type="match status" value="7"/>
</dbReference>
<evidence type="ECO:0000256" key="1">
    <source>
        <dbReference type="SAM" id="SignalP"/>
    </source>
</evidence>
<dbReference type="SUPFAM" id="SSF51126">
    <property type="entry name" value="Pectin lyase-like"/>
    <property type="match status" value="1"/>
</dbReference>
<dbReference type="RefSeq" id="WP_194452533.1">
    <property type="nucleotide sequence ID" value="NZ_CP063849.1"/>
</dbReference>
<feature type="domain" description="Right handed beta helix" evidence="2">
    <location>
        <begin position="134"/>
        <end position="312"/>
    </location>
</feature>
<evidence type="ECO:0000313" key="4">
    <source>
        <dbReference type="Proteomes" id="UP000593892"/>
    </source>
</evidence>
<dbReference type="AlphaFoldDB" id="A0A7S7SNT6"/>